<feature type="signal peptide" evidence="1">
    <location>
        <begin position="1"/>
        <end position="18"/>
    </location>
</feature>
<dbReference type="AlphaFoldDB" id="A0AAI9USY7"/>
<evidence type="ECO:0000313" key="3">
    <source>
        <dbReference type="Proteomes" id="UP001239213"/>
    </source>
</evidence>
<keyword evidence="3" id="KW-1185">Reference proteome</keyword>
<comment type="caution">
    <text evidence="2">The sequence shown here is derived from an EMBL/GenBank/DDBJ whole genome shotgun (WGS) entry which is preliminary data.</text>
</comment>
<organism evidence="2 3">
    <name type="scientific">Colletotrichum cuscutae</name>
    <dbReference type="NCBI Taxonomy" id="1209917"/>
    <lineage>
        <taxon>Eukaryota</taxon>
        <taxon>Fungi</taxon>
        <taxon>Dikarya</taxon>
        <taxon>Ascomycota</taxon>
        <taxon>Pezizomycotina</taxon>
        <taxon>Sordariomycetes</taxon>
        <taxon>Hypocreomycetidae</taxon>
        <taxon>Glomerellales</taxon>
        <taxon>Glomerellaceae</taxon>
        <taxon>Colletotrichum</taxon>
        <taxon>Colletotrichum acutatum species complex</taxon>
    </lineage>
</organism>
<keyword evidence="1" id="KW-0732">Signal</keyword>
<reference evidence="2" key="1">
    <citation type="submission" date="2016-11" db="EMBL/GenBank/DDBJ databases">
        <title>The genome sequence of Colletotrichum cuscutae.</title>
        <authorList>
            <person name="Baroncelli R."/>
        </authorList>
    </citation>
    <scope>NUCLEOTIDE SEQUENCE</scope>
    <source>
        <strain evidence="2">IMI 304802</strain>
    </source>
</reference>
<evidence type="ECO:0000256" key="1">
    <source>
        <dbReference type="SAM" id="SignalP"/>
    </source>
</evidence>
<evidence type="ECO:0000313" key="2">
    <source>
        <dbReference type="EMBL" id="KAK1463038.1"/>
    </source>
</evidence>
<dbReference type="Proteomes" id="UP001239213">
    <property type="component" value="Unassembled WGS sequence"/>
</dbReference>
<feature type="chain" id="PRO_5042533048" evidence="1">
    <location>
        <begin position="19"/>
        <end position="109"/>
    </location>
</feature>
<accession>A0AAI9USY7</accession>
<proteinExistence type="predicted"/>
<name>A0AAI9USY7_9PEZI</name>
<sequence>MARFIFALAALCAATVQAHPQAKGNCGFAFTASGGGQAGGCVGAGDTGGVSIPQGPYVQFAMGRDCKVSVTDGPIEARFRVAFALGNDIPRKRRLKALMAETQGDQVLY</sequence>
<gene>
    <name evidence="2" type="ORF">CCUS01_08443</name>
</gene>
<dbReference type="EMBL" id="MPDP01000268">
    <property type="protein sequence ID" value="KAK1463038.1"/>
    <property type="molecule type" value="Genomic_DNA"/>
</dbReference>
<protein>
    <submittedName>
        <fullName evidence="2">Uncharacterized protein</fullName>
    </submittedName>
</protein>